<reference evidence="2 3" key="1">
    <citation type="submission" date="2018-08" db="EMBL/GenBank/DDBJ databases">
        <title>Murine metabolic-syndrome-specific gut microbial biobank.</title>
        <authorList>
            <person name="Liu C."/>
        </authorList>
    </citation>
    <scope>NUCLEOTIDE SEQUENCE [LARGE SCALE GENOMIC DNA]</scope>
    <source>
        <strain evidence="2 3">28</strain>
    </source>
</reference>
<evidence type="ECO:0000313" key="3">
    <source>
        <dbReference type="Proteomes" id="UP000446866"/>
    </source>
</evidence>
<proteinExistence type="predicted"/>
<protein>
    <recommendedName>
        <fullName evidence="4">Zn-finger containing protein</fullName>
    </recommendedName>
</protein>
<accession>A0A845QN08</accession>
<evidence type="ECO:0008006" key="4">
    <source>
        <dbReference type="Google" id="ProtNLM"/>
    </source>
</evidence>
<keyword evidence="1" id="KW-0472">Membrane</keyword>
<dbReference type="Proteomes" id="UP000446866">
    <property type="component" value="Unassembled WGS sequence"/>
</dbReference>
<dbReference type="RefSeq" id="WP_160203068.1">
    <property type="nucleotide sequence ID" value="NZ_QXWK01000037.1"/>
</dbReference>
<dbReference type="EMBL" id="QXWK01000037">
    <property type="protein sequence ID" value="NBH62784.1"/>
    <property type="molecule type" value="Genomic_DNA"/>
</dbReference>
<keyword evidence="1" id="KW-0812">Transmembrane</keyword>
<name>A0A845QN08_9FIRM</name>
<sequence>MNGFRYRIYQFMQGRRGVDQYGRFLLIVAMTFLIVSMFTLENLFYYLGLMIFIYAYYRIFSRNLYKRERENTWYLTQKFRLTKGKSFRQKQYEWRYYAYFKCPGCGQKMRAPRGKGTIKIKCHSCNTEFQKKV</sequence>
<comment type="caution">
    <text evidence="2">The sequence shown here is derived from an EMBL/GenBank/DDBJ whole genome shotgun (WGS) entry which is preliminary data.</text>
</comment>
<feature type="transmembrane region" description="Helical" evidence="1">
    <location>
        <begin position="44"/>
        <end position="60"/>
    </location>
</feature>
<organism evidence="2 3">
    <name type="scientific">Anaerotruncus colihominis</name>
    <dbReference type="NCBI Taxonomy" id="169435"/>
    <lineage>
        <taxon>Bacteria</taxon>
        <taxon>Bacillati</taxon>
        <taxon>Bacillota</taxon>
        <taxon>Clostridia</taxon>
        <taxon>Eubacteriales</taxon>
        <taxon>Oscillospiraceae</taxon>
        <taxon>Anaerotruncus</taxon>
    </lineage>
</organism>
<keyword evidence="3" id="KW-1185">Reference proteome</keyword>
<keyword evidence="1" id="KW-1133">Transmembrane helix</keyword>
<feature type="transmembrane region" description="Helical" evidence="1">
    <location>
        <begin position="21"/>
        <end position="38"/>
    </location>
</feature>
<dbReference type="AlphaFoldDB" id="A0A845QN08"/>
<evidence type="ECO:0000313" key="2">
    <source>
        <dbReference type="EMBL" id="NBH62784.1"/>
    </source>
</evidence>
<evidence type="ECO:0000256" key="1">
    <source>
        <dbReference type="SAM" id="Phobius"/>
    </source>
</evidence>
<gene>
    <name evidence="2" type="ORF">D0435_14125</name>
</gene>